<reference evidence="1" key="1">
    <citation type="submission" date="2020-05" db="EMBL/GenBank/DDBJ databases">
        <authorList>
            <person name="Chiriac C."/>
            <person name="Salcher M."/>
            <person name="Ghai R."/>
            <person name="Kavagutti S V."/>
        </authorList>
    </citation>
    <scope>NUCLEOTIDE SEQUENCE</scope>
</reference>
<protein>
    <submittedName>
        <fullName evidence="1">Uncharacterized protein</fullName>
    </submittedName>
</protein>
<dbReference type="EMBL" id="LR797073">
    <property type="protein sequence ID" value="CAB4185112.1"/>
    <property type="molecule type" value="Genomic_DNA"/>
</dbReference>
<name>A0A6J5QMU6_9CAUD</name>
<proteinExistence type="predicted"/>
<accession>A0A6J5QMU6</accession>
<gene>
    <name evidence="1" type="ORF">UFOVP1118_45</name>
</gene>
<sequence length="57" mass="6602">MITNSQKLRKQINALIKSFETLKKLNVDPQTIEYINIAINDLEDAFIAEVNHENETK</sequence>
<organism evidence="1">
    <name type="scientific">uncultured Caudovirales phage</name>
    <dbReference type="NCBI Taxonomy" id="2100421"/>
    <lineage>
        <taxon>Viruses</taxon>
        <taxon>Duplodnaviria</taxon>
        <taxon>Heunggongvirae</taxon>
        <taxon>Uroviricota</taxon>
        <taxon>Caudoviricetes</taxon>
        <taxon>Peduoviridae</taxon>
        <taxon>Maltschvirus</taxon>
        <taxon>Maltschvirus maltsch</taxon>
    </lineage>
</organism>
<evidence type="ECO:0000313" key="1">
    <source>
        <dbReference type="EMBL" id="CAB4185112.1"/>
    </source>
</evidence>